<keyword evidence="2" id="KW-0274">FAD</keyword>
<gene>
    <name evidence="4" type="ORF">PG997_015111</name>
</gene>
<dbReference type="RefSeq" id="XP_066661613.1">
    <property type="nucleotide sequence ID" value="XM_066819425.1"/>
</dbReference>
<reference evidence="4 5" key="1">
    <citation type="submission" date="2023-01" db="EMBL/GenBank/DDBJ databases">
        <title>Analysis of 21 Apiospora genomes using comparative genomics revels a genus with tremendous synthesis potential of carbohydrate active enzymes and secondary metabolites.</title>
        <authorList>
            <person name="Sorensen T."/>
        </authorList>
    </citation>
    <scope>NUCLEOTIDE SEQUENCE [LARGE SCALE GENOMIC DNA]</scope>
    <source>
        <strain evidence="4 5">CBS 114990</strain>
    </source>
</reference>
<dbReference type="Proteomes" id="UP001433268">
    <property type="component" value="Unassembled WGS sequence"/>
</dbReference>
<evidence type="ECO:0000256" key="2">
    <source>
        <dbReference type="ARBA" id="ARBA00022827"/>
    </source>
</evidence>
<name>A0ABR1UVQ4_9PEZI</name>
<comment type="caution">
    <text evidence="4">The sequence shown here is derived from an EMBL/GenBank/DDBJ whole genome shotgun (WGS) entry which is preliminary data.</text>
</comment>
<evidence type="ECO:0000313" key="4">
    <source>
        <dbReference type="EMBL" id="KAK8063014.1"/>
    </source>
</evidence>
<proteinExistence type="predicted"/>
<sequence length="292" mass="31971">MSLLPEPAFYLRPLWYLGRQCQHLRDGSIVPAKAESHDDLFWALKGGGPNFGLGARYDVYTTAMPAIWVYASTYPVNQSDTVLNAFYEFLAGVDTADLKASVNLIMRTDHITTVLVYTEPGSQTSAAFAPFDKFCSAQVTVPAINATTATARPNAKLYEYAFGVWRERAQQAYETTGANQSFNLEQVPANMAKHGILKGGKDTLVDWEHAQDDDTMGSVTIDTAAQWDVLANARGLYLPFIYSNHAGRGQDPLVSYGPESLARLWAIARKYGPCGVSQTLQNGGFLHSRSAA</sequence>
<keyword evidence="5" id="KW-1185">Reference proteome</keyword>
<dbReference type="PANTHER" id="PTHR42973:SF54">
    <property type="entry name" value="FAD-BINDING PCMH-TYPE DOMAIN-CONTAINING PROTEIN"/>
    <property type="match status" value="1"/>
</dbReference>
<protein>
    <recommendedName>
        <fullName evidence="6">Berberine/berberine-like domain-containing protein</fullName>
    </recommendedName>
</protein>
<accession>A0ABR1UVQ4</accession>
<dbReference type="EMBL" id="JAQQWN010000010">
    <property type="protein sequence ID" value="KAK8063014.1"/>
    <property type="molecule type" value="Genomic_DNA"/>
</dbReference>
<keyword evidence="3" id="KW-0560">Oxidoreductase</keyword>
<dbReference type="Gene3D" id="3.40.462.20">
    <property type="match status" value="1"/>
</dbReference>
<dbReference type="GeneID" id="92052485"/>
<organism evidence="4 5">
    <name type="scientific">Apiospora hydei</name>
    <dbReference type="NCBI Taxonomy" id="1337664"/>
    <lineage>
        <taxon>Eukaryota</taxon>
        <taxon>Fungi</taxon>
        <taxon>Dikarya</taxon>
        <taxon>Ascomycota</taxon>
        <taxon>Pezizomycotina</taxon>
        <taxon>Sordariomycetes</taxon>
        <taxon>Xylariomycetidae</taxon>
        <taxon>Amphisphaeriales</taxon>
        <taxon>Apiosporaceae</taxon>
        <taxon>Apiospora</taxon>
    </lineage>
</organism>
<dbReference type="Gene3D" id="3.30.465.10">
    <property type="match status" value="1"/>
</dbReference>
<evidence type="ECO:0008006" key="6">
    <source>
        <dbReference type="Google" id="ProtNLM"/>
    </source>
</evidence>
<evidence type="ECO:0000313" key="5">
    <source>
        <dbReference type="Proteomes" id="UP001433268"/>
    </source>
</evidence>
<dbReference type="PANTHER" id="PTHR42973">
    <property type="entry name" value="BINDING OXIDOREDUCTASE, PUTATIVE (AFU_ORTHOLOGUE AFUA_1G17690)-RELATED"/>
    <property type="match status" value="1"/>
</dbReference>
<keyword evidence="1" id="KW-0285">Flavoprotein</keyword>
<dbReference type="InterPro" id="IPR016169">
    <property type="entry name" value="FAD-bd_PCMH_sub2"/>
</dbReference>
<evidence type="ECO:0000256" key="3">
    <source>
        <dbReference type="ARBA" id="ARBA00023002"/>
    </source>
</evidence>
<dbReference type="InterPro" id="IPR050416">
    <property type="entry name" value="FAD-linked_Oxidoreductase"/>
</dbReference>
<evidence type="ECO:0000256" key="1">
    <source>
        <dbReference type="ARBA" id="ARBA00022630"/>
    </source>
</evidence>